<dbReference type="Pfam" id="PF13358">
    <property type="entry name" value="DDE_3"/>
    <property type="match status" value="1"/>
</dbReference>
<dbReference type="InterPro" id="IPR038717">
    <property type="entry name" value="Tc1-like_DDE_dom"/>
</dbReference>
<comment type="caution">
    <text evidence="2">The sequence shown here is derived from an EMBL/GenBank/DDBJ whole genome shotgun (WGS) entry which is preliminary data.</text>
</comment>
<dbReference type="EMBL" id="BGZK01005621">
    <property type="protein sequence ID" value="GBP14801.1"/>
    <property type="molecule type" value="Genomic_DNA"/>
</dbReference>
<dbReference type="STRING" id="151549.A0A4C1TN06"/>
<dbReference type="GO" id="GO:0003676">
    <property type="term" value="F:nucleic acid binding"/>
    <property type="evidence" value="ECO:0007669"/>
    <property type="project" value="InterPro"/>
</dbReference>
<evidence type="ECO:0000313" key="2">
    <source>
        <dbReference type="EMBL" id="GBP14801.1"/>
    </source>
</evidence>
<name>A0A4C1TN06_EUMVA</name>
<dbReference type="InterPro" id="IPR036397">
    <property type="entry name" value="RNaseH_sf"/>
</dbReference>
<dbReference type="Gene3D" id="3.30.420.10">
    <property type="entry name" value="Ribonuclease H-like superfamily/Ribonuclease H"/>
    <property type="match status" value="1"/>
</dbReference>
<gene>
    <name evidence="2" type="primary">tc1a</name>
    <name evidence="2" type="ORF">EVAR_72998_1</name>
</gene>
<dbReference type="InterPro" id="IPR052338">
    <property type="entry name" value="Transposase_5"/>
</dbReference>
<keyword evidence="3" id="KW-1185">Reference proteome</keyword>
<dbReference type="PANTHER" id="PTHR23022">
    <property type="entry name" value="TRANSPOSABLE ELEMENT-RELATED"/>
    <property type="match status" value="1"/>
</dbReference>
<reference evidence="2 3" key="1">
    <citation type="journal article" date="2019" name="Commun. Biol.">
        <title>The bagworm genome reveals a unique fibroin gene that provides high tensile strength.</title>
        <authorList>
            <person name="Kono N."/>
            <person name="Nakamura H."/>
            <person name="Ohtoshi R."/>
            <person name="Tomita M."/>
            <person name="Numata K."/>
            <person name="Arakawa K."/>
        </authorList>
    </citation>
    <scope>NUCLEOTIDE SEQUENCE [LARGE SCALE GENOMIC DNA]</scope>
</reference>
<feature type="domain" description="Tc1-like transposase DDE" evidence="1">
    <location>
        <begin position="35"/>
        <end position="168"/>
    </location>
</feature>
<sequence length="196" mass="23132">MQKVLVRMSVPGRNVKRRLHFCKTHKNWTVDDWKRVIWSDETKVNRYQSDGKEYYWHRPQERIQKHHVKETMKHGGGSIMVWGCFSWWNIGPLVRIQGIMKKEDYLNILQTNLPEFVDESAYPTEEVVFQQDGDPKHTAKIVKSWLQNQNFGTMEWPAQSPDLNHMKTHQKMLTSFGREYNMNGELLTVISSKVGG</sequence>
<proteinExistence type="predicted"/>
<accession>A0A4C1TN06</accession>
<dbReference type="Proteomes" id="UP000299102">
    <property type="component" value="Unassembled WGS sequence"/>
</dbReference>
<evidence type="ECO:0000259" key="1">
    <source>
        <dbReference type="Pfam" id="PF13358"/>
    </source>
</evidence>
<protein>
    <submittedName>
        <fullName evidence="2">Transposable element Tc1 transposase</fullName>
    </submittedName>
</protein>
<organism evidence="2 3">
    <name type="scientific">Eumeta variegata</name>
    <name type="common">Bagworm moth</name>
    <name type="synonym">Eumeta japonica</name>
    <dbReference type="NCBI Taxonomy" id="151549"/>
    <lineage>
        <taxon>Eukaryota</taxon>
        <taxon>Metazoa</taxon>
        <taxon>Ecdysozoa</taxon>
        <taxon>Arthropoda</taxon>
        <taxon>Hexapoda</taxon>
        <taxon>Insecta</taxon>
        <taxon>Pterygota</taxon>
        <taxon>Neoptera</taxon>
        <taxon>Endopterygota</taxon>
        <taxon>Lepidoptera</taxon>
        <taxon>Glossata</taxon>
        <taxon>Ditrysia</taxon>
        <taxon>Tineoidea</taxon>
        <taxon>Psychidae</taxon>
        <taxon>Oiketicinae</taxon>
        <taxon>Eumeta</taxon>
    </lineage>
</organism>
<evidence type="ECO:0000313" key="3">
    <source>
        <dbReference type="Proteomes" id="UP000299102"/>
    </source>
</evidence>
<feature type="non-terminal residue" evidence="2">
    <location>
        <position position="196"/>
    </location>
</feature>
<dbReference type="OrthoDB" id="4843387at2759"/>
<dbReference type="AlphaFoldDB" id="A0A4C1TN06"/>
<dbReference type="PANTHER" id="PTHR23022:SF135">
    <property type="entry name" value="SI:DKEY-77F5.3"/>
    <property type="match status" value="1"/>
</dbReference>